<name>A0A6G1JLF9_9PLEO</name>
<gene>
    <name evidence="1" type="ORF">K458DRAFT_66766</name>
</gene>
<protein>
    <submittedName>
        <fullName evidence="1">Uncharacterized protein</fullName>
    </submittedName>
</protein>
<accession>A0A6G1JLF9</accession>
<proteinExistence type="predicted"/>
<dbReference type="Proteomes" id="UP000799291">
    <property type="component" value="Unassembled WGS sequence"/>
</dbReference>
<dbReference type="EMBL" id="MU005570">
    <property type="protein sequence ID" value="KAF2691061.1"/>
    <property type="molecule type" value="Genomic_DNA"/>
</dbReference>
<sequence length="93" mass="10959">MIVTTNMFIWQCWNGDVCKKNEWDRESWTCAKHKEACGVVGTSKPCEMWDITRSNPAPHLYPQYTFQTFYSLPYQPCHTTQSRTFPHITAKRP</sequence>
<evidence type="ECO:0000313" key="1">
    <source>
        <dbReference type="EMBL" id="KAF2691061.1"/>
    </source>
</evidence>
<evidence type="ECO:0000313" key="2">
    <source>
        <dbReference type="Proteomes" id="UP000799291"/>
    </source>
</evidence>
<keyword evidence="2" id="KW-1185">Reference proteome</keyword>
<organism evidence="1 2">
    <name type="scientific">Lentithecium fluviatile CBS 122367</name>
    <dbReference type="NCBI Taxonomy" id="1168545"/>
    <lineage>
        <taxon>Eukaryota</taxon>
        <taxon>Fungi</taxon>
        <taxon>Dikarya</taxon>
        <taxon>Ascomycota</taxon>
        <taxon>Pezizomycotina</taxon>
        <taxon>Dothideomycetes</taxon>
        <taxon>Pleosporomycetidae</taxon>
        <taxon>Pleosporales</taxon>
        <taxon>Massarineae</taxon>
        <taxon>Lentitheciaceae</taxon>
        <taxon>Lentithecium</taxon>
    </lineage>
</organism>
<dbReference type="AlphaFoldDB" id="A0A6G1JLF9"/>
<reference evidence="1" key="1">
    <citation type="journal article" date="2020" name="Stud. Mycol.">
        <title>101 Dothideomycetes genomes: a test case for predicting lifestyles and emergence of pathogens.</title>
        <authorList>
            <person name="Haridas S."/>
            <person name="Albert R."/>
            <person name="Binder M."/>
            <person name="Bloem J."/>
            <person name="Labutti K."/>
            <person name="Salamov A."/>
            <person name="Andreopoulos B."/>
            <person name="Baker S."/>
            <person name="Barry K."/>
            <person name="Bills G."/>
            <person name="Bluhm B."/>
            <person name="Cannon C."/>
            <person name="Castanera R."/>
            <person name="Culley D."/>
            <person name="Daum C."/>
            <person name="Ezra D."/>
            <person name="Gonzalez J."/>
            <person name="Henrissat B."/>
            <person name="Kuo A."/>
            <person name="Liang C."/>
            <person name="Lipzen A."/>
            <person name="Lutzoni F."/>
            <person name="Magnuson J."/>
            <person name="Mondo S."/>
            <person name="Nolan M."/>
            <person name="Ohm R."/>
            <person name="Pangilinan J."/>
            <person name="Park H.-J."/>
            <person name="Ramirez L."/>
            <person name="Alfaro M."/>
            <person name="Sun H."/>
            <person name="Tritt A."/>
            <person name="Yoshinaga Y."/>
            <person name="Zwiers L.-H."/>
            <person name="Turgeon B."/>
            <person name="Goodwin S."/>
            <person name="Spatafora J."/>
            <person name="Crous P."/>
            <person name="Grigoriev I."/>
        </authorList>
    </citation>
    <scope>NUCLEOTIDE SEQUENCE</scope>
    <source>
        <strain evidence="1">CBS 122367</strain>
    </source>
</reference>